<gene>
    <name evidence="11" type="ORF">UR47_C0004G0007</name>
</gene>
<dbReference type="Proteomes" id="UP000034488">
    <property type="component" value="Unassembled WGS sequence"/>
</dbReference>
<dbReference type="AlphaFoldDB" id="A0A0G0AF22"/>
<dbReference type="GO" id="GO:0002161">
    <property type="term" value="F:aminoacyl-tRNA deacylase activity"/>
    <property type="evidence" value="ECO:0007669"/>
    <property type="project" value="TreeGrafter"/>
</dbReference>
<evidence type="ECO:0000256" key="8">
    <source>
        <dbReference type="ARBA" id="ARBA00022917"/>
    </source>
</evidence>
<sequence length="584" mass="66214">MDMRNLTYEQLRKEYLDFFKSKDHIEIPSASLVPDGDASVLFVNAGMFPLVPFLKGEQHPQGKRLTNSQRCLRTGDIDEVGDKTHCTTFEMLGNWSLNDYFKKEAIEMTVEFFVEVLQFDINRIYASVFEGEGDIPQDNTSIEAWKGIFAKYNIDAKVGKTERIMPLGRADNWWGLPTGGPCGPDSEIFFKTDDGELVEVGNNVFMEYLLENGKYLPLGRHNVDFGGGLDRLAMISQGVESIFEIDIYKPILQKVQELSLNSDIHSQRIIADHIKAATWMIMDGVTPSNTQQGYVLRRVIRRAMRHARKLGIEGDFTGLIGEICINQFEDIWPKLFEKKGLILNTLTEEEKKFNNTLGYGLKELDKIILRRNEITGEEIFKMYETYGLPKEVTQEILKERDIQITNPEGFNKSQELHQEKSRTSSAGLFKGGLADTSEMSTKYHTTTHLLLSALRKVLGDSVYQKGSNITSERLRLDFPYDNKLTDEQILEIENIVNKAIGDKLGITYKEVSKEEALKLVPFAAFEEKYGDTVKIYTIGDLTNPFSTEICNGPHVSNTSELGKFKITKQESVGSGIKRIKGILE</sequence>
<dbReference type="PROSITE" id="PS50860">
    <property type="entry name" value="AA_TRNA_LIGASE_II_ALA"/>
    <property type="match status" value="1"/>
</dbReference>
<name>A0A0G0AF22_9BACT</name>
<evidence type="ECO:0000256" key="9">
    <source>
        <dbReference type="ARBA" id="ARBA00023146"/>
    </source>
</evidence>
<dbReference type="PRINTS" id="PR00980">
    <property type="entry name" value="TRNASYNTHALA"/>
</dbReference>
<evidence type="ECO:0000256" key="2">
    <source>
        <dbReference type="ARBA" id="ARBA00013168"/>
    </source>
</evidence>
<dbReference type="InterPro" id="IPR018164">
    <property type="entry name" value="Ala-tRNA-synth_IIc_N"/>
</dbReference>
<comment type="similarity">
    <text evidence="1">Belongs to the class-II aminoacyl-tRNA synthetase family.</text>
</comment>
<evidence type="ECO:0000256" key="7">
    <source>
        <dbReference type="ARBA" id="ARBA00022884"/>
    </source>
</evidence>
<organism evidence="11 12">
    <name type="scientific">candidate division WS6 bacterium GW2011_GWB1_33_6</name>
    <dbReference type="NCBI Taxonomy" id="1619088"/>
    <lineage>
        <taxon>Bacteria</taxon>
        <taxon>Candidatus Dojkabacteria</taxon>
    </lineage>
</organism>
<dbReference type="CDD" id="cd00673">
    <property type="entry name" value="AlaRS_core"/>
    <property type="match status" value="1"/>
</dbReference>
<dbReference type="InterPro" id="IPR045864">
    <property type="entry name" value="aa-tRNA-synth_II/BPL/LPL"/>
</dbReference>
<dbReference type="Pfam" id="PF01411">
    <property type="entry name" value="tRNA-synt_2c"/>
    <property type="match status" value="1"/>
</dbReference>
<dbReference type="FunFam" id="3.30.980.10:FF:000004">
    <property type="entry name" value="Alanine--tRNA ligase, cytoplasmic"/>
    <property type="match status" value="1"/>
</dbReference>
<dbReference type="SUPFAM" id="SSF101353">
    <property type="entry name" value="Putative anticodon-binding domain of alanyl-tRNA synthetase (AlaRS)"/>
    <property type="match status" value="1"/>
</dbReference>
<dbReference type="GO" id="GO:0000049">
    <property type="term" value="F:tRNA binding"/>
    <property type="evidence" value="ECO:0007669"/>
    <property type="project" value="UniProtKB-KW"/>
</dbReference>
<dbReference type="InterPro" id="IPR018165">
    <property type="entry name" value="Ala-tRNA-synth_IIc_core"/>
</dbReference>
<keyword evidence="5" id="KW-0547">Nucleotide-binding</keyword>
<dbReference type="EC" id="6.1.1.7" evidence="2"/>
<dbReference type="GO" id="GO:0006419">
    <property type="term" value="P:alanyl-tRNA aminoacylation"/>
    <property type="evidence" value="ECO:0007669"/>
    <property type="project" value="InterPro"/>
</dbReference>
<proteinExistence type="inferred from homology"/>
<dbReference type="SUPFAM" id="SSF55186">
    <property type="entry name" value="ThrRS/AlaRS common domain"/>
    <property type="match status" value="1"/>
</dbReference>
<evidence type="ECO:0000256" key="1">
    <source>
        <dbReference type="ARBA" id="ARBA00008226"/>
    </source>
</evidence>
<dbReference type="InterPro" id="IPR002318">
    <property type="entry name" value="Ala-tRNA-lgiase_IIc"/>
</dbReference>
<dbReference type="InterPro" id="IPR050058">
    <property type="entry name" value="Ala-tRNA_ligase"/>
</dbReference>
<feature type="domain" description="Alanyl-transfer RNA synthetases family profile" evidence="10">
    <location>
        <begin position="6"/>
        <end position="584"/>
    </location>
</feature>
<dbReference type="Gene3D" id="3.30.54.20">
    <property type="match status" value="1"/>
</dbReference>
<dbReference type="InterPro" id="IPR018162">
    <property type="entry name" value="Ala-tRNA-ligase_IIc_anticod-bd"/>
</dbReference>
<protein>
    <recommendedName>
        <fullName evidence="2">alanine--tRNA ligase</fullName>
        <ecNumber evidence="2">6.1.1.7</ecNumber>
    </recommendedName>
</protein>
<evidence type="ECO:0000256" key="5">
    <source>
        <dbReference type="ARBA" id="ARBA00022741"/>
    </source>
</evidence>
<keyword evidence="7" id="KW-0694">RNA-binding</keyword>
<keyword evidence="6" id="KW-0067">ATP-binding</keyword>
<keyword evidence="9" id="KW-0030">Aminoacyl-tRNA synthetase</keyword>
<dbReference type="GO" id="GO:0005524">
    <property type="term" value="F:ATP binding"/>
    <property type="evidence" value="ECO:0007669"/>
    <property type="project" value="UniProtKB-KW"/>
</dbReference>
<evidence type="ECO:0000256" key="4">
    <source>
        <dbReference type="ARBA" id="ARBA00022598"/>
    </source>
</evidence>
<evidence type="ECO:0000256" key="6">
    <source>
        <dbReference type="ARBA" id="ARBA00022840"/>
    </source>
</evidence>
<accession>A0A0G0AF22</accession>
<evidence type="ECO:0000256" key="3">
    <source>
        <dbReference type="ARBA" id="ARBA00022555"/>
    </source>
</evidence>
<dbReference type="InterPro" id="IPR018163">
    <property type="entry name" value="Thr/Ala-tRNA-synth_IIc_edit"/>
</dbReference>
<dbReference type="PANTHER" id="PTHR11777">
    <property type="entry name" value="ALANYL-TRNA SYNTHETASE"/>
    <property type="match status" value="1"/>
</dbReference>
<dbReference type="Gene3D" id="3.30.930.10">
    <property type="entry name" value="Bira Bifunctional Protein, Domain 2"/>
    <property type="match status" value="1"/>
</dbReference>
<keyword evidence="4 11" id="KW-0436">Ligase</keyword>
<dbReference type="SMART" id="SM00863">
    <property type="entry name" value="tRNA_SAD"/>
    <property type="match status" value="1"/>
</dbReference>
<dbReference type="InterPro" id="IPR012947">
    <property type="entry name" value="tRNA_SAD"/>
</dbReference>
<reference evidence="11 12" key="1">
    <citation type="journal article" date="2015" name="Nature">
        <title>rRNA introns, odd ribosomes, and small enigmatic genomes across a large radiation of phyla.</title>
        <authorList>
            <person name="Brown C.T."/>
            <person name="Hug L.A."/>
            <person name="Thomas B.C."/>
            <person name="Sharon I."/>
            <person name="Castelle C.J."/>
            <person name="Singh A."/>
            <person name="Wilkins M.J."/>
            <person name="Williams K.H."/>
            <person name="Banfield J.F."/>
        </authorList>
    </citation>
    <scope>NUCLEOTIDE SEQUENCE [LARGE SCALE GENOMIC DNA]</scope>
</reference>
<dbReference type="NCBIfam" id="NF002436">
    <property type="entry name" value="PRK01584.1"/>
    <property type="match status" value="1"/>
</dbReference>
<comment type="caution">
    <text evidence="11">The sequence shown here is derived from an EMBL/GenBank/DDBJ whole genome shotgun (WGS) entry which is preliminary data.</text>
</comment>
<dbReference type="PANTHER" id="PTHR11777:SF9">
    <property type="entry name" value="ALANINE--TRNA LIGASE, CYTOPLASMIC"/>
    <property type="match status" value="1"/>
</dbReference>
<keyword evidence="8" id="KW-0648">Protein biosynthesis</keyword>
<evidence type="ECO:0000313" key="11">
    <source>
        <dbReference type="EMBL" id="KKP55158.1"/>
    </source>
</evidence>
<dbReference type="SUPFAM" id="SSF55681">
    <property type="entry name" value="Class II aaRS and biotin synthetases"/>
    <property type="match status" value="1"/>
</dbReference>
<dbReference type="EMBL" id="LBPI01000004">
    <property type="protein sequence ID" value="KKP55158.1"/>
    <property type="molecule type" value="Genomic_DNA"/>
</dbReference>
<dbReference type="GO" id="GO:0004813">
    <property type="term" value="F:alanine-tRNA ligase activity"/>
    <property type="evidence" value="ECO:0007669"/>
    <property type="project" value="UniProtKB-EC"/>
</dbReference>
<dbReference type="PATRIC" id="fig|1619088.3.peg.221"/>
<dbReference type="GO" id="GO:0005737">
    <property type="term" value="C:cytoplasm"/>
    <property type="evidence" value="ECO:0007669"/>
    <property type="project" value="InterPro"/>
</dbReference>
<evidence type="ECO:0000259" key="10">
    <source>
        <dbReference type="PROSITE" id="PS50860"/>
    </source>
</evidence>
<dbReference type="Gene3D" id="3.30.980.10">
    <property type="entry name" value="Threonyl-trna Synthetase, Chain A, domain 2"/>
    <property type="match status" value="1"/>
</dbReference>
<keyword evidence="3" id="KW-0820">tRNA-binding</keyword>
<dbReference type="Pfam" id="PF07973">
    <property type="entry name" value="tRNA_SAD"/>
    <property type="match status" value="1"/>
</dbReference>
<evidence type="ECO:0000313" key="12">
    <source>
        <dbReference type="Proteomes" id="UP000034488"/>
    </source>
</evidence>